<feature type="domain" description="Xylose isomerase-like TIM barrel" evidence="2">
    <location>
        <begin position="81"/>
        <end position="316"/>
    </location>
</feature>
<dbReference type="EMBL" id="JBHUHV010000037">
    <property type="protein sequence ID" value="MFD2067644.1"/>
    <property type="molecule type" value="Genomic_DNA"/>
</dbReference>
<dbReference type="PANTHER" id="PTHR12110:SF41">
    <property type="entry name" value="INOSOSE DEHYDRATASE"/>
    <property type="match status" value="1"/>
</dbReference>
<dbReference type="PROSITE" id="PS51257">
    <property type="entry name" value="PROKAR_LIPOPROTEIN"/>
    <property type="match status" value="1"/>
</dbReference>
<gene>
    <name evidence="3" type="ORF">ACFSKU_12180</name>
</gene>
<feature type="signal peptide" evidence="1">
    <location>
        <begin position="1"/>
        <end position="21"/>
    </location>
</feature>
<sequence>MNKRRSFLQQLGMLSAGFVVAPSLISCDSGNTTTAETAATSQEPTNGGAGGKSAANDVIKTVGLQLYTLREVLPNDVKGGIAKVAQAGYQDVETYGYSKQGGYWGLQPQAFKELLDDNGLISSSGHYDFGQYMTDGNTDAVKAYIEAGNTVGHTYITVPYLGEPVRSNAEDYKAIADKLNKAGEMCKEAGLKLAYHNHNFEFDKFGDTTGYEILLSETDQSLVSFEADLYWFVRAGKEPTAMFKQYPNRFVMWHVKDMDKNSPELNTEVGNGSINYNEIFDQAKVSGVDRVFVEQENFAANMDPYQSIGQSYRFVKNTLMA</sequence>
<dbReference type="InterPro" id="IPR050312">
    <property type="entry name" value="IolE/XylAMocC-like"/>
</dbReference>
<accession>A0ABW4WY34</accession>
<reference evidence="4" key="1">
    <citation type="journal article" date="2019" name="Int. J. Syst. Evol. Microbiol.">
        <title>The Global Catalogue of Microorganisms (GCM) 10K type strain sequencing project: providing services to taxonomists for standard genome sequencing and annotation.</title>
        <authorList>
            <consortium name="The Broad Institute Genomics Platform"/>
            <consortium name="The Broad Institute Genome Sequencing Center for Infectious Disease"/>
            <person name="Wu L."/>
            <person name="Ma J."/>
        </authorList>
    </citation>
    <scope>NUCLEOTIDE SEQUENCE [LARGE SCALE GENOMIC DNA]</scope>
    <source>
        <strain evidence="4">JCM 16545</strain>
    </source>
</reference>
<keyword evidence="4" id="KW-1185">Reference proteome</keyword>
<evidence type="ECO:0000313" key="3">
    <source>
        <dbReference type="EMBL" id="MFD2067644.1"/>
    </source>
</evidence>
<dbReference type="Gene3D" id="3.20.20.150">
    <property type="entry name" value="Divalent-metal-dependent TIM barrel enzymes"/>
    <property type="match status" value="1"/>
</dbReference>
<evidence type="ECO:0000256" key="1">
    <source>
        <dbReference type="SAM" id="SignalP"/>
    </source>
</evidence>
<keyword evidence="1" id="KW-0732">Signal</keyword>
<dbReference type="GO" id="GO:0016853">
    <property type="term" value="F:isomerase activity"/>
    <property type="evidence" value="ECO:0007669"/>
    <property type="project" value="UniProtKB-KW"/>
</dbReference>
<organism evidence="3 4">
    <name type="scientific">Pontibacter silvestris</name>
    <dbReference type="NCBI Taxonomy" id="2305183"/>
    <lineage>
        <taxon>Bacteria</taxon>
        <taxon>Pseudomonadati</taxon>
        <taxon>Bacteroidota</taxon>
        <taxon>Cytophagia</taxon>
        <taxon>Cytophagales</taxon>
        <taxon>Hymenobacteraceae</taxon>
        <taxon>Pontibacter</taxon>
    </lineage>
</organism>
<feature type="chain" id="PRO_5046794006" evidence="1">
    <location>
        <begin position="22"/>
        <end position="321"/>
    </location>
</feature>
<keyword evidence="3" id="KW-0413">Isomerase</keyword>
<protein>
    <submittedName>
        <fullName evidence="3">Sugar phosphate isomerase/epimerase family protein</fullName>
    </submittedName>
</protein>
<dbReference type="Proteomes" id="UP001597369">
    <property type="component" value="Unassembled WGS sequence"/>
</dbReference>
<dbReference type="SUPFAM" id="SSF51658">
    <property type="entry name" value="Xylose isomerase-like"/>
    <property type="match status" value="1"/>
</dbReference>
<proteinExistence type="predicted"/>
<dbReference type="PANTHER" id="PTHR12110">
    <property type="entry name" value="HYDROXYPYRUVATE ISOMERASE"/>
    <property type="match status" value="1"/>
</dbReference>
<evidence type="ECO:0000259" key="2">
    <source>
        <dbReference type="Pfam" id="PF01261"/>
    </source>
</evidence>
<dbReference type="InterPro" id="IPR013022">
    <property type="entry name" value="Xyl_isomerase-like_TIM-brl"/>
</dbReference>
<name>A0ABW4WY34_9BACT</name>
<dbReference type="InterPro" id="IPR036237">
    <property type="entry name" value="Xyl_isomerase-like_sf"/>
</dbReference>
<dbReference type="RefSeq" id="WP_229957964.1">
    <property type="nucleotide sequence ID" value="NZ_JAJJWI010000002.1"/>
</dbReference>
<dbReference type="PROSITE" id="PS51318">
    <property type="entry name" value="TAT"/>
    <property type="match status" value="1"/>
</dbReference>
<dbReference type="InterPro" id="IPR006311">
    <property type="entry name" value="TAT_signal"/>
</dbReference>
<dbReference type="Pfam" id="PF01261">
    <property type="entry name" value="AP_endonuc_2"/>
    <property type="match status" value="1"/>
</dbReference>
<comment type="caution">
    <text evidence="3">The sequence shown here is derived from an EMBL/GenBank/DDBJ whole genome shotgun (WGS) entry which is preliminary data.</text>
</comment>
<evidence type="ECO:0000313" key="4">
    <source>
        <dbReference type="Proteomes" id="UP001597369"/>
    </source>
</evidence>